<dbReference type="Gene3D" id="3.20.20.100">
    <property type="entry name" value="NADP-dependent oxidoreductase domain"/>
    <property type="match status" value="1"/>
</dbReference>
<evidence type="ECO:0000259" key="1">
    <source>
        <dbReference type="Pfam" id="PF00248"/>
    </source>
</evidence>
<accession>A0ABS2WVL3</accession>
<feature type="domain" description="NADP-dependent oxidoreductase" evidence="1">
    <location>
        <begin position="35"/>
        <end position="216"/>
    </location>
</feature>
<organism evidence="2 3">
    <name type="scientific">Sulfurospirillum tamanense</name>
    <dbReference type="NCBI Taxonomy" id="2813362"/>
    <lineage>
        <taxon>Bacteria</taxon>
        <taxon>Pseudomonadati</taxon>
        <taxon>Campylobacterota</taxon>
        <taxon>Epsilonproteobacteria</taxon>
        <taxon>Campylobacterales</taxon>
        <taxon>Sulfurospirillaceae</taxon>
        <taxon>Sulfurospirillum</taxon>
    </lineage>
</organism>
<proteinExistence type="predicted"/>
<evidence type="ECO:0000313" key="2">
    <source>
        <dbReference type="EMBL" id="MBN2965438.1"/>
    </source>
</evidence>
<evidence type="ECO:0000313" key="3">
    <source>
        <dbReference type="Proteomes" id="UP000703590"/>
    </source>
</evidence>
<reference evidence="3" key="1">
    <citation type="submission" date="2021-02" db="EMBL/GenBank/DDBJ databases">
        <title>Sulfurospirillum tamanensis sp. nov.</title>
        <authorList>
            <person name="Merkel A.Y."/>
        </authorList>
    </citation>
    <scope>NUCLEOTIDE SEQUENCE [LARGE SCALE GENOMIC DNA]</scope>
    <source>
        <strain evidence="3">T05b</strain>
    </source>
</reference>
<dbReference type="Pfam" id="PF00248">
    <property type="entry name" value="Aldo_ket_red"/>
    <property type="match status" value="1"/>
</dbReference>
<dbReference type="InterPro" id="IPR036812">
    <property type="entry name" value="NAD(P)_OxRdtase_dom_sf"/>
</dbReference>
<protein>
    <submittedName>
        <fullName evidence="2">Aldo/keto reductase</fullName>
    </submittedName>
</protein>
<dbReference type="Proteomes" id="UP000703590">
    <property type="component" value="Unassembled WGS sequence"/>
</dbReference>
<dbReference type="PANTHER" id="PTHR42686:SF1">
    <property type="entry name" value="GH17980P-RELATED"/>
    <property type="match status" value="1"/>
</dbReference>
<dbReference type="RefSeq" id="WP_205459996.1">
    <property type="nucleotide sequence ID" value="NZ_JAFHKK010000037.1"/>
</dbReference>
<reference evidence="2 3" key="3">
    <citation type="submission" date="2021-02" db="EMBL/GenBank/DDBJ databases">
        <authorList>
            <person name="Merkel A.Y."/>
        </authorList>
    </citation>
    <scope>NUCLEOTIDE SEQUENCE [LARGE SCALE GENOMIC DNA]</scope>
    <source>
        <strain evidence="2 3">T05b</strain>
    </source>
</reference>
<sequence length="370" mass="41500">MQGLATYEGTARFASRKGVRADFYGLSQGLVFSSLGLGTFRKEPYREENYLRTYEDAIAEALNQGCNHFDTAINYRYQESEKELGRALAKAFSKGVVARDEVIVATKAGFLPLEFPFPKDPYRWIQTQVVEKNRAKKEEIIIDQHCLSVPYLEWSLEQSLENLGLQSIDIFYIHNPETQLGYVSKWELHQRMRHAFAWCEAKKKEGKIGAYGVATWNGFSYEPDHMEHLCLATLVRIAREVGGQTHGFKFVQFPYSLGKTGAYTVPTQVLEEGNILPAFGAAKALGLEVILSSALLQMHLFKGAFSDKTVAVLGGESDIQAALQFARSALGATCALFGSQDPLHVKHNFGIKTQPRVPQKHYNLLYRMSA</sequence>
<dbReference type="PANTHER" id="PTHR42686">
    <property type="entry name" value="GH17980P-RELATED"/>
    <property type="match status" value="1"/>
</dbReference>
<dbReference type="InterPro" id="IPR020471">
    <property type="entry name" value="AKR"/>
</dbReference>
<dbReference type="EMBL" id="JAFHKK010000037">
    <property type="protein sequence ID" value="MBN2965438.1"/>
    <property type="molecule type" value="Genomic_DNA"/>
</dbReference>
<gene>
    <name evidence="2" type="ORF">JWV37_11650</name>
</gene>
<dbReference type="InterPro" id="IPR023210">
    <property type="entry name" value="NADP_OxRdtase_dom"/>
</dbReference>
<keyword evidence="3" id="KW-1185">Reference proteome</keyword>
<reference evidence="2 3" key="2">
    <citation type="submission" date="2021-02" db="EMBL/GenBank/DDBJ databases">
        <title>Sulfurospirillum tamanensis sp. nov.</title>
        <authorList>
            <person name="Frolova A."/>
            <person name="Merkel A."/>
            <person name="Slobodkin A."/>
        </authorList>
    </citation>
    <scope>NUCLEOTIDE SEQUENCE [LARGE SCALE GENOMIC DNA]</scope>
    <source>
        <strain evidence="2 3">T05b</strain>
    </source>
</reference>
<name>A0ABS2WVL3_9BACT</name>
<dbReference type="SUPFAM" id="SSF51430">
    <property type="entry name" value="NAD(P)-linked oxidoreductase"/>
    <property type="match status" value="1"/>
</dbReference>
<comment type="caution">
    <text evidence="2">The sequence shown here is derived from an EMBL/GenBank/DDBJ whole genome shotgun (WGS) entry which is preliminary data.</text>
</comment>
<dbReference type="CDD" id="cd19099">
    <property type="entry name" value="AKR_unchar"/>
    <property type="match status" value="1"/>
</dbReference>